<sequence>MSETLNSATRSPRACHSDDKVRDYLDRGWWQPETMLDLFDAWVARRADSAATTDPANLVDLTVQNRIR</sequence>
<reference evidence="1 2" key="1">
    <citation type="submission" date="2023-08" db="EMBL/GenBank/DDBJ databases">
        <authorList>
            <person name="Girao M."/>
            <person name="Carvalho M.F."/>
        </authorList>
    </citation>
    <scope>NUCLEOTIDE SEQUENCE [LARGE SCALE GENOMIC DNA]</scope>
    <source>
        <strain evidence="1 2">CC-R104</strain>
    </source>
</reference>
<name>A0ABU7JPN2_9NOCA</name>
<organism evidence="1 2">
    <name type="scientific">Rhodococcus chondri</name>
    <dbReference type="NCBI Taxonomy" id="3065941"/>
    <lineage>
        <taxon>Bacteria</taxon>
        <taxon>Bacillati</taxon>
        <taxon>Actinomycetota</taxon>
        <taxon>Actinomycetes</taxon>
        <taxon>Mycobacteriales</taxon>
        <taxon>Nocardiaceae</taxon>
        <taxon>Rhodococcus</taxon>
    </lineage>
</organism>
<keyword evidence="2" id="KW-1185">Reference proteome</keyword>
<protein>
    <submittedName>
        <fullName evidence="1">Uncharacterized protein</fullName>
    </submittedName>
</protein>
<gene>
    <name evidence="1" type="ORF">Q8814_06170</name>
</gene>
<dbReference type="Proteomes" id="UP001331936">
    <property type="component" value="Unassembled WGS sequence"/>
</dbReference>
<accession>A0ABU7JPN2</accession>
<evidence type="ECO:0000313" key="1">
    <source>
        <dbReference type="EMBL" id="MEE2031702.1"/>
    </source>
</evidence>
<dbReference type="EMBL" id="JAUZMZ010000022">
    <property type="protein sequence ID" value="MEE2031702.1"/>
    <property type="molecule type" value="Genomic_DNA"/>
</dbReference>
<proteinExistence type="predicted"/>
<comment type="caution">
    <text evidence="1">The sequence shown here is derived from an EMBL/GenBank/DDBJ whole genome shotgun (WGS) entry which is preliminary data.</text>
</comment>
<evidence type="ECO:0000313" key="2">
    <source>
        <dbReference type="Proteomes" id="UP001331936"/>
    </source>
</evidence>
<dbReference type="RefSeq" id="WP_330151138.1">
    <property type="nucleotide sequence ID" value="NZ_JAUZMZ010000022.1"/>
</dbReference>